<dbReference type="Gene3D" id="3.60.10.10">
    <property type="entry name" value="Endonuclease/exonuclease/phosphatase"/>
    <property type="match status" value="1"/>
</dbReference>
<keyword evidence="3" id="KW-1185">Reference proteome</keyword>
<dbReference type="SUPFAM" id="SSF56219">
    <property type="entry name" value="DNase I-like"/>
    <property type="match status" value="1"/>
</dbReference>
<sequence>MMRSTNKSFYLLLVMILITTTLIPVILLTESYAAGRLDGSYRILSYNVHAKEPFLEETPFDDDTEYPMNAKDRGKMIGQHILNGDYDIVVLSEVFDESTTPDSDFQEGLLDELMDKYPYRIEELGDMGMAFNPLDPVDTDFVREDSGLMLLTKFKPLENEDLEKVVKDMENLPDTGRFSCEEDIDASGFTVEGCSKAWHPFSDSDHPDNMAQKGVGWVRLENPHSSNPINVFFSHPQASYGDDPHLETRKQQFTEIKTFMDNVLMRKKFPNRIEDIVLAGDLNVIADTDEYRDMMNLFSDIGLQDTWKLGSKKDPGYSWSQKNDQHPGSGNQRLDYILANIQGSCYQHTALRRDFDSKEGLDLSDHYGVELTVAPHYAYCSPAAALTDPGEDISRMRINKQGNYQWVHFTNPGTYTFTVASETEHTTPFEITAYRDEDLSTPLKPWKGDSLIDKGVQLSKDTVSFAPSGPFYLRIRPVNEDQTHNKTWTGNINLKVRKHTGVSWDDAIALHPFKETNATMTKADDTGTHPMQKKTYFELRTEQLLSLKKQDFTFTLTQKSVNSSGEYTKPASGTPKEKFGYQLKASIDGPDLFKVNETQVGSLWSLPFVTNTAIPPESGEYRLVVTRPQPTSNIQAHFSMRYTTNLRNLDIMTLRCKDQEDTNILDAEDDDPYLKLNIDGELNRTLWYGDTDENQSHHDPQRILGGSLKTHKIPFTSVESTLYEEDGDGTPDYGDPNAGDTDELLGSLRIESSLLDPGSDALSYKTADFTRDSDAHYRMGYQVHLPGSEYTGE</sequence>
<evidence type="ECO:0000259" key="1">
    <source>
        <dbReference type="Pfam" id="PF03372"/>
    </source>
</evidence>
<keyword evidence="2" id="KW-0540">Nuclease</keyword>
<reference evidence="2 3" key="1">
    <citation type="submission" date="2023-07" db="EMBL/GenBank/DDBJ databases">
        <title>Genomic Encyclopedia of Type Strains, Phase IV (KMG-IV): sequencing the most valuable type-strain genomes for metagenomic binning, comparative biology and taxonomic classification.</title>
        <authorList>
            <person name="Goeker M."/>
        </authorList>
    </citation>
    <scope>NUCLEOTIDE SEQUENCE [LARGE SCALE GENOMIC DNA]</scope>
    <source>
        <strain evidence="2 3">DSM 46876</strain>
    </source>
</reference>
<dbReference type="InterPro" id="IPR005135">
    <property type="entry name" value="Endo/exonuclease/phosphatase"/>
</dbReference>
<keyword evidence="2" id="KW-0255">Endonuclease</keyword>
<dbReference type="InterPro" id="IPR038772">
    <property type="entry name" value="Sph/SMPD2-like"/>
</dbReference>
<accession>A0AAJ1TID1</accession>
<evidence type="ECO:0000313" key="3">
    <source>
        <dbReference type="Proteomes" id="UP001238450"/>
    </source>
</evidence>
<dbReference type="Proteomes" id="UP001238450">
    <property type="component" value="Unassembled WGS sequence"/>
</dbReference>
<comment type="caution">
    <text evidence="2">The sequence shown here is derived from an EMBL/GenBank/DDBJ whole genome shotgun (WGS) entry which is preliminary data.</text>
</comment>
<dbReference type="RefSeq" id="WP_307251301.1">
    <property type="nucleotide sequence ID" value="NZ_JAUSUV010000003.1"/>
</dbReference>
<protein>
    <submittedName>
        <fullName evidence="2">Endonuclease/exonuclease/phosphatase family metal-dependent hydrolase</fullName>
    </submittedName>
</protein>
<name>A0AAJ1TID1_9BACL</name>
<dbReference type="GO" id="GO:0004767">
    <property type="term" value="F:sphingomyelin phosphodiesterase activity"/>
    <property type="evidence" value="ECO:0007669"/>
    <property type="project" value="InterPro"/>
</dbReference>
<dbReference type="AlphaFoldDB" id="A0AAJ1TID1"/>
<organism evidence="2 3">
    <name type="scientific">Croceifilum oryzae</name>
    <dbReference type="NCBI Taxonomy" id="1553429"/>
    <lineage>
        <taxon>Bacteria</taxon>
        <taxon>Bacillati</taxon>
        <taxon>Bacillota</taxon>
        <taxon>Bacilli</taxon>
        <taxon>Bacillales</taxon>
        <taxon>Thermoactinomycetaceae</taxon>
        <taxon>Croceifilum</taxon>
    </lineage>
</organism>
<proteinExistence type="predicted"/>
<dbReference type="InterPro" id="IPR036691">
    <property type="entry name" value="Endo/exonu/phosph_ase_sf"/>
</dbReference>
<dbReference type="Pfam" id="PF03372">
    <property type="entry name" value="Exo_endo_phos"/>
    <property type="match status" value="1"/>
</dbReference>
<dbReference type="PANTHER" id="PTHR16320:SF23">
    <property type="entry name" value="SPHINGOMYELINASE C 1"/>
    <property type="match status" value="1"/>
</dbReference>
<dbReference type="PANTHER" id="PTHR16320">
    <property type="entry name" value="SPHINGOMYELINASE FAMILY MEMBER"/>
    <property type="match status" value="1"/>
</dbReference>
<evidence type="ECO:0000313" key="2">
    <source>
        <dbReference type="EMBL" id="MDQ0416676.1"/>
    </source>
</evidence>
<feature type="domain" description="Endonuclease/exonuclease/phosphatase" evidence="1">
    <location>
        <begin position="46"/>
        <end position="366"/>
    </location>
</feature>
<dbReference type="GO" id="GO:0004519">
    <property type="term" value="F:endonuclease activity"/>
    <property type="evidence" value="ECO:0007669"/>
    <property type="project" value="UniProtKB-KW"/>
</dbReference>
<gene>
    <name evidence="2" type="ORF">J2Z48_000843</name>
</gene>
<dbReference type="EMBL" id="JAUSUV010000003">
    <property type="protein sequence ID" value="MDQ0416676.1"/>
    <property type="molecule type" value="Genomic_DNA"/>
</dbReference>
<keyword evidence="2" id="KW-0378">Hydrolase</keyword>